<feature type="compositionally biased region" description="Pro residues" evidence="1">
    <location>
        <begin position="105"/>
        <end position="121"/>
    </location>
</feature>
<comment type="caution">
    <text evidence="2">The sequence shown here is derived from an EMBL/GenBank/DDBJ whole genome shotgun (WGS) entry which is preliminary data.</text>
</comment>
<accession>A0A6A1V4J6</accession>
<evidence type="ECO:0000256" key="1">
    <source>
        <dbReference type="SAM" id="MobiDB-lite"/>
    </source>
</evidence>
<keyword evidence="3" id="KW-1185">Reference proteome</keyword>
<evidence type="ECO:0000313" key="2">
    <source>
        <dbReference type="EMBL" id="KAB1207601.1"/>
    </source>
</evidence>
<organism evidence="2 3">
    <name type="scientific">Morella rubra</name>
    <name type="common">Chinese bayberry</name>
    <dbReference type="NCBI Taxonomy" id="262757"/>
    <lineage>
        <taxon>Eukaryota</taxon>
        <taxon>Viridiplantae</taxon>
        <taxon>Streptophyta</taxon>
        <taxon>Embryophyta</taxon>
        <taxon>Tracheophyta</taxon>
        <taxon>Spermatophyta</taxon>
        <taxon>Magnoliopsida</taxon>
        <taxon>eudicotyledons</taxon>
        <taxon>Gunneridae</taxon>
        <taxon>Pentapetalae</taxon>
        <taxon>rosids</taxon>
        <taxon>fabids</taxon>
        <taxon>Fagales</taxon>
        <taxon>Myricaceae</taxon>
        <taxon>Morella</taxon>
    </lineage>
</organism>
<gene>
    <name evidence="2" type="ORF">CJ030_MR7G022903</name>
</gene>
<dbReference type="EMBL" id="RXIC02000025">
    <property type="protein sequence ID" value="KAB1207601.1"/>
    <property type="molecule type" value="Genomic_DNA"/>
</dbReference>
<name>A0A6A1V4J6_9ROSI</name>
<sequence>MGRNSYAWEDRCRDEAPVAPMGTLDTSTSVRREHHSHAMASARVQACPKHQRPCLACQPACHRYAMTAHSPWPCHDTVPQQVLGHQPSQAGAAGQQTKECHDIGWPPPPATTSGGAPPPLPVLGGEWKRKVLEAEGAPPPMEVQAAAAPPWTAASDYEIQTLRKVS</sequence>
<dbReference type="Proteomes" id="UP000516437">
    <property type="component" value="Chromosome 7"/>
</dbReference>
<dbReference type="AlphaFoldDB" id="A0A6A1V4J6"/>
<proteinExistence type="predicted"/>
<reference evidence="2 3" key="1">
    <citation type="journal article" date="2019" name="Plant Biotechnol. J.">
        <title>The red bayberry genome and genetic basis of sex determination.</title>
        <authorList>
            <person name="Jia H.M."/>
            <person name="Jia H.J."/>
            <person name="Cai Q.L."/>
            <person name="Wang Y."/>
            <person name="Zhao H.B."/>
            <person name="Yang W.F."/>
            <person name="Wang G.Y."/>
            <person name="Li Y.H."/>
            <person name="Zhan D.L."/>
            <person name="Shen Y.T."/>
            <person name="Niu Q.F."/>
            <person name="Chang L."/>
            <person name="Qiu J."/>
            <person name="Zhao L."/>
            <person name="Xie H.B."/>
            <person name="Fu W.Y."/>
            <person name="Jin J."/>
            <person name="Li X.W."/>
            <person name="Jiao Y."/>
            <person name="Zhou C.C."/>
            <person name="Tu T."/>
            <person name="Chai C.Y."/>
            <person name="Gao J.L."/>
            <person name="Fan L.J."/>
            <person name="van de Weg E."/>
            <person name="Wang J.Y."/>
            <person name="Gao Z.S."/>
        </authorList>
    </citation>
    <scope>NUCLEOTIDE SEQUENCE [LARGE SCALE GENOMIC DNA]</scope>
    <source>
        <tissue evidence="2">Leaves</tissue>
    </source>
</reference>
<protein>
    <submittedName>
        <fullName evidence="2">Uncharacterized protein</fullName>
    </submittedName>
</protein>
<feature type="compositionally biased region" description="Polar residues" evidence="1">
    <location>
        <begin position="86"/>
        <end position="97"/>
    </location>
</feature>
<feature type="region of interest" description="Disordered" evidence="1">
    <location>
        <begin position="85"/>
        <end position="124"/>
    </location>
</feature>
<evidence type="ECO:0000313" key="3">
    <source>
        <dbReference type="Proteomes" id="UP000516437"/>
    </source>
</evidence>